<dbReference type="Gene3D" id="1.25.40.10">
    <property type="entry name" value="Tetratricopeptide repeat domain"/>
    <property type="match status" value="1"/>
</dbReference>
<proteinExistence type="predicted"/>
<evidence type="ECO:0000313" key="1">
    <source>
        <dbReference type="EMBL" id="KAJ8459318.1"/>
    </source>
</evidence>
<name>A0AAV8PXQ2_ENSVE</name>
<dbReference type="GO" id="GO:0003723">
    <property type="term" value="F:RNA binding"/>
    <property type="evidence" value="ECO:0007669"/>
    <property type="project" value="TreeGrafter"/>
</dbReference>
<dbReference type="PANTHER" id="PTHR23270:SF10">
    <property type="entry name" value="PROTEIN RRP5 HOMOLOG"/>
    <property type="match status" value="1"/>
</dbReference>
<dbReference type="GO" id="GO:0006364">
    <property type="term" value="P:rRNA processing"/>
    <property type="evidence" value="ECO:0007669"/>
    <property type="project" value="InterPro"/>
</dbReference>
<dbReference type="EMBL" id="JAQQAF010000009">
    <property type="protein sequence ID" value="KAJ8459318.1"/>
    <property type="molecule type" value="Genomic_DNA"/>
</dbReference>
<dbReference type="InterPro" id="IPR045209">
    <property type="entry name" value="Rrp5"/>
</dbReference>
<dbReference type="PANTHER" id="PTHR23270">
    <property type="entry name" value="PROGRAMMED CELL DEATH PROTEIN 11 PRE-RRNA PROCESSING PROTEIN RRP5"/>
    <property type="match status" value="1"/>
</dbReference>
<dbReference type="GO" id="GO:0032040">
    <property type="term" value="C:small-subunit processome"/>
    <property type="evidence" value="ECO:0007669"/>
    <property type="project" value="TreeGrafter"/>
</dbReference>
<protein>
    <submittedName>
        <fullName evidence="1">Uncharacterized protein</fullName>
    </submittedName>
</protein>
<gene>
    <name evidence="1" type="ORF">OPV22_032244</name>
</gene>
<reference evidence="1 2" key="1">
    <citation type="submission" date="2022-12" db="EMBL/GenBank/DDBJ databases">
        <title>Chromosome-scale assembly of the Ensete ventricosum genome.</title>
        <authorList>
            <person name="Dussert Y."/>
            <person name="Stocks J."/>
            <person name="Wendawek A."/>
            <person name="Woldeyes F."/>
            <person name="Nichols R.A."/>
            <person name="Borrell J.S."/>
        </authorList>
    </citation>
    <scope>NUCLEOTIDE SEQUENCE [LARGE SCALE GENOMIC DNA]</scope>
    <source>
        <strain evidence="2">cv. Maze</strain>
        <tissue evidence="1">Seeds</tissue>
    </source>
</reference>
<accession>A0AAV8PXQ2</accession>
<dbReference type="InterPro" id="IPR011990">
    <property type="entry name" value="TPR-like_helical_dom_sf"/>
</dbReference>
<keyword evidence="2" id="KW-1185">Reference proteome</keyword>
<dbReference type="AlphaFoldDB" id="A0AAV8PXQ2"/>
<evidence type="ECO:0000313" key="2">
    <source>
        <dbReference type="Proteomes" id="UP001222027"/>
    </source>
</evidence>
<sequence>MQSLAALFLELPEEIPGWDSVNNKPCLWSIYLDQEIRLGDEEVIHALFERATCLSWPPKKMKFLFTNSLI</sequence>
<dbReference type="Proteomes" id="UP001222027">
    <property type="component" value="Unassembled WGS sequence"/>
</dbReference>
<dbReference type="SUPFAM" id="SSF48452">
    <property type="entry name" value="TPR-like"/>
    <property type="match status" value="1"/>
</dbReference>
<organism evidence="1 2">
    <name type="scientific">Ensete ventricosum</name>
    <name type="common">Abyssinian banana</name>
    <name type="synonym">Musa ensete</name>
    <dbReference type="NCBI Taxonomy" id="4639"/>
    <lineage>
        <taxon>Eukaryota</taxon>
        <taxon>Viridiplantae</taxon>
        <taxon>Streptophyta</taxon>
        <taxon>Embryophyta</taxon>
        <taxon>Tracheophyta</taxon>
        <taxon>Spermatophyta</taxon>
        <taxon>Magnoliopsida</taxon>
        <taxon>Liliopsida</taxon>
        <taxon>Zingiberales</taxon>
        <taxon>Musaceae</taxon>
        <taxon>Ensete</taxon>
    </lineage>
</organism>
<comment type="caution">
    <text evidence="1">The sequence shown here is derived from an EMBL/GenBank/DDBJ whole genome shotgun (WGS) entry which is preliminary data.</text>
</comment>